<sequence>MSGSSRSSRPSENWQPGQDYWIYLPTNLSDFLPPRRTLNQRGRTRDPRWFFEERSIRGPNNGLASFPSAADRRPSVRLLLIDDYDTYPGTRTPMPETPPAFQEPRYAQASQEEESMLTPQQQKQAINKLRKQLYSPHMSNIIRRLSVKFSGSNGGSFQQDDDGKRCAVCLEDFETRQFVTLTPCNHMFHEDCIVPWVKSRGKCPVCRFVIAE</sequence>
<dbReference type="InterPro" id="IPR013083">
    <property type="entry name" value="Znf_RING/FYVE/PHD"/>
</dbReference>
<gene>
    <name evidence="6" type="ORF">Salat_2047600</name>
</gene>
<dbReference type="PANTHER" id="PTHR45931">
    <property type="entry name" value="SI:CH211-59O9.10"/>
    <property type="match status" value="1"/>
</dbReference>
<dbReference type="Gene3D" id="3.30.40.10">
    <property type="entry name" value="Zinc/RING finger domain, C3HC4 (zinc finger)"/>
    <property type="match status" value="1"/>
</dbReference>
<comment type="caution">
    <text evidence="6">The sequence shown here is derived from an EMBL/GenBank/DDBJ whole genome shotgun (WGS) entry which is preliminary data.</text>
</comment>
<dbReference type="EMBL" id="JACGWO010000008">
    <property type="protein sequence ID" value="KAK4420971.1"/>
    <property type="molecule type" value="Genomic_DNA"/>
</dbReference>
<dbReference type="Proteomes" id="UP001293254">
    <property type="component" value="Unassembled WGS sequence"/>
</dbReference>
<proteinExistence type="predicted"/>
<organism evidence="6 7">
    <name type="scientific">Sesamum alatum</name>
    <dbReference type="NCBI Taxonomy" id="300844"/>
    <lineage>
        <taxon>Eukaryota</taxon>
        <taxon>Viridiplantae</taxon>
        <taxon>Streptophyta</taxon>
        <taxon>Embryophyta</taxon>
        <taxon>Tracheophyta</taxon>
        <taxon>Spermatophyta</taxon>
        <taxon>Magnoliopsida</taxon>
        <taxon>eudicotyledons</taxon>
        <taxon>Gunneridae</taxon>
        <taxon>Pentapetalae</taxon>
        <taxon>asterids</taxon>
        <taxon>lamiids</taxon>
        <taxon>Lamiales</taxon>
        <taxon>Pedaliaceae</taxon>
        <taxon>Sesamum</taxon>
    </lineage>
</organism>
<evidence type="ECO:0000313" key="7">
    <source>
        <dbReference type="Proteomes" id="UP001293254"/>
    </source>
</evidence>
<dbReference type="CDD" id="cd16454">
    <property type="entry name" value="RING-H2_PA-TM-RING"/>
    <property type="match status" value="1"/>
</dbReference>
<evidence type="ECO:0000256" key="4">
    <source>
        <dbReference type="PROSITE-ProRule" id="PRU00175"/>
    </source>
</evidence>
<keyword evidence="3" id="KW-0862">Zinc</keyword>
<dbReference type="Pfam" id="PF13639">
    <property type="entry name" value="zf-RING_2"/>
    <property type="match status" value="1"/>
</dbReference>
<dbReference type="PANTHER" id="PTHR45931:SF16">
    <property type="entry name" value="RING_U-BOX SUPERFAMILY PROTEIN"/>
    <property type="match status" value="1"/>
</dbReference>
<evidence type="ECO:0000256" key="3">
    <source>
        <dbReference type="ARBA" id="ARBA00022833"/>
    </source>
</evidence>
<dbReference type="PROSITE" id="PS50089">
    <property type="entry name" value="ZF_RING_2"/>
    <property type="match status" value="1"/>
</dbReference>
<protein>
    <submittedName>
        <fullName evidence="6">E3 ubiquitin-protein ligase RDUF2</fullName>
    </submittedName>
</protein>
<dbReference type="SUPFAM" id="SSF57850">
    <property type="entry name" value="RING/U-box"/>
    <property type="match status" value="1"/>
</dbReference>
<feature type="domain" description="RING-type" evidence="5">
    <location>
        <begin position="166"/>
        <end position="207"/>
    </location>
</feature>
<dbReference type="GO" id="GO:0008270">
    <property type="term" value="F:zinc ion binding"/>
    <property type="evidence" value="ECO:0007669"/>
    <property type="project" value="UniProtKB-KW"/>
</dbReference>
<dbReference type="InterPro" id="IPR001841">
    <property type="entry name" value="Znf_RING"/>
</dbReference>
<keyword evidence="1" id="KW-0479">Metal-binding</keyword>
<dbReference type="GO" id="GO:0061630">
    <property type="term" value="F:ubiquitin protein ligase activity"/>
    <property type="evidence" value="ECO:0007669"/>
    <property type="project" value="TreeGrafter"/>
</dbReference>
<dbReference type="InterPro" id="IPR051834">
    <property type="entry name" value="RING_finger_E3_ligase"/>
</dbReference>
<evidence type="ECO:0000259" key="5">
    <source>
        <dbReference type="PROSITE" id="PS50089"/>
    </source>
</evidence>
<evidence type="ECO:0000313" key="6">
    <source>
        <dbReference type="EMBL" id="KAK4420971.1"/>
    </source>
</evidence>
<dbReference type="AlphaFoldDB" id="A0AAE1XZH1"/>
<accession>A0AAE1XZH1</accession>
<dbReference type="SMART" id="SM00184">
    <property type="entry name" value="RING"/>
    <property type="match status" value="1"/>
</dbReference>
<reference evidence="6" key="1">
    <citation type="submission" date="2020-06" db="EMBL/GenBank/DDBJ databases">
        <authorList>
            <person name="Li T."/>
            <person name="Hu X."/>
            <person name="Zhang T."/>
            <person name="Song X."/>
            <person name="Zhang H."/>
            <person name="Dai N."/>
            <person name="Sheng W."/>
            <person name="Hou X."/>
            <person name="Wei L."/>
        </authorList>
    </citation>
    <scope>NUCLEOTIDE SEQUENCE</scope>
    <source>
        <strain evidence="6">3651</strain>
        <tissue evidence="6">Leaf</tissue>
    </source>
</reference>
<evidence type="ECO:0000256" key="1">
    <source>
        <dbReference type="ARBA" id="ARBA00022723"/>
    </source>
</evidence>
<dbReference type="GO" id="GO:0006511">
    <property type="term" value="P:ubiquitin-dependent protein catabolic process"/>
    <property type="evidence" value="ECO:0007669"/>
    <property type="project" value="TreeGrafter"/>
</dbReference>
<evidence type="ECO:0000256" key="2">
    <source>
        <dbReference type="ARBA" id="ARBA00022771"/>
    </source>
</evidence>
<reference evidence="6" key="2">
    <citation type="journal article" date="2024" name="Plant">
        <title>Genomic evolution and insights into agronomic trait innovations of Sesamum species.</title>
        <authorList>
            <person name="Miao H."/>
            <person name="Wang L."/>
            <person name="Qu L."/>
            <person name="Liu H."/>
            <person name="Sun Y."/>
            <person name="Le M."/>
            <person name="Wang Q."/>
            <person name="Wei S."/>
            <person name="Zheng Y."/>
            <person name="Lin W."/>
            <person name="Duan Y."/>
            <person name="Cao H."/>
            <person name="Xiong S."/>
            <person name="Wang X."/>
            <person name="Wei L."/>
            <person name="Li C."/>
            <person name="Ma Q."/>
            <person name="Ju M."/>
            <person name="Zhao R."/>
            <person name="Li G."/>
            <person name="Mu C."/>
            <person name="Tian Q."/>
            <person name="Mei H."/>
            <person name="Zhang T."/>
            <person name="Gao T."/>
            <person name="Zhang H."/>
        </authorList>
    </citation>
    <scope>NUCLEOTIDE SEQUENCE</scope>
    <source>
        <strain evidence="6">3651</strain>
    </source>
</reference>
<keyword evidence="2 4" id="KW-0863">Zinc-finger</keyword>
<keyword evidence="7" id="KW-1185">Reference proteome</keyword>
<dbReference type="GO" id="GO:0005634">
    <property type="term" value="C:nucleus"/>
    <property type="evidence" value="ECO:0007669"/>
    <property type="project" value="TreeGrafter"/>
</dbReference>
<name>A0AAE1XZH1_9LAMI</name>